<dbReference type="Gene3D" id="1.10.150.240">
    <property type="entry name" value="Putative phosphatase, domain 2"/>
    <property type="match status" value="1"/>
</dbReference>
<dbReference type="SUPFAM" id="SSF53448">
    <property type="entry name" value="Nucleotide-diphospho-sugar transferases"/>
    <property type="match status" value="1"/>
</dbReference>
<evidence type="ECO:0000256" key="1">
    <source>
        <dbReference type="ARBA" id="ARBA00001946"/>
    </source>
</evidence>
<dbReference type="SFLD" id="SFLDG01129">
    <property type="entry name" value="C1.5:_HAD__Beta-PGM__Phosphata"/>
    <property type="match status" value="1"/>
</dbReference>
<dbReference type="InterPro" id="IPR041492">
    <property type="entry name" value="HAD_2"/>
</dbReference>
<keyword evidence="6" id="KW-0378">Hydrolase</keyword>
<protein>
    <submittedName>
        <fullName evidence="6">HAD-IA family hydrolase</fullName>
    </submittedName>
</protein>
<evidence type="ECO:0000256" key="4">
    <source>
        <dbReference type="ARBA" id="ARBA00022842"/>
    </source>
</evidence>
<keyword evidence="4" id="KW-0460">Magnesium</keyword>
<dbReference type="InterPro" id="IPR036412">
    <property type="entry name" value="HAD-like_sf"/>
</dbReference>
<dbReference type="PANTHER" id="PTHR46193">
    <property type="entry name" value="6-PHOSPHOGLUCONATE PHOSPHATASE"/>
    <property type="match status" value="1"/>
</dbReference>
<sequence length="490" mass="54947">MIKAILFDLDGVLVDADRWHFNALNVALQHSELDPISWQEHLNIYKGIPTRCKLEILTERRGLPRDLWEAVKRSKQEITLAIIDKFCMPDPEKTEMMRLLKRRFRIGICSNAVRETVERMLTKSGLIEFAEFYLSNQDVEESKPSPEIYLKAFDRLGVRPDECVIVEDSDVGKRAAVSSGGVLCSVAGPMEVNYYRVMRTVNDAETINVVIPAAGQGKRFAEVGFVHPKPLIDVAGYPMISLVLRNFKTVGRPVVIMQKKHIDVYCADEIIKQIEPAAKVVATDGLTEGAACTVLLASCHIDNNAEIIIANSDQYIDCDINSFISEMRRLGADGGMLTFRDSHPKWSYARIGDDGRVVEVAEKRVISDQATVGIYYFRHGSDFVRFASDMIQKNQRVNGEFYVCPVFNEMIASGKNVYAYEIPRTAMHGLGTPEDLSAFLASRGSTAETNFIELDSDLPFSAIRDNRPKHCAQEHNEAAPDADLLLHRVI</sequence>
<evidence type="ECO:0000256" key="2">
    <source>
        <dbReference type="ARBA" id="ARBA00006171"/>
    </source>
</evidence>
<dbReference type="GO" id="GO:0016787">
    <property type="term" value="F:hydrolase activity"/>
    <property type="evidence" value="ECO:0007669"/>
    <property type="project" value="UniProtKB-KW"/>
</dbReference>
<feature type="domain" description="Nucleotidyl transferase" evidence="5">
    <location>
        <begin position="210"/>
        <end position="435"/>
    </location>
</feature>
<dbReference type="CDD" id="cd04183">
    <property type="entry name" value="GT2_BcE_like"/>
    <property type="match status" value="1"/>
</dbReference>
<dbReference type="InterPro" id="IPR006439">
    <property type="entry name" value="HAD-SF_hydro_IA"/>
</dbReference>
<evidence type="ECO:0000313" key="6">
    <source>
        <dbReference type="EMBL" id="NMC62470.1"/>
    </source>
</evidence>
<proteinExistence type="inferred from homology"/>
<comment type="caution">
    <text evidence="6">The sequence shown here is derived from an EMBL/GenBank/DDBJ whole genome shotgun (WGS) entry which is preliminary data.</text>
</comment>
<dbReference type="InterPro" id="IPR029044">
    <property type="entry name" value="Nucleotide-diphossugar_trans"/>
</dbReference>
<dbReference type="Gene3D" id="3.40.50.1000">
    <property type="entry name" value="HAD superfamily/HAD-like"/>
    <property type="match status" value="1"/>
</dbReference>
<dbReference type="AlphaFoldDB" id="A0A7X9IJB9"/>
<name>A0A7X9IJB9_9DELT</name>
<dbReference type="NCBIfam" id="TIGR01509">
    <property type="entry name" value="HAD-SF-IA-v3"/>
    <property type="match status" value="1"/>
</dbReference>
<dbReference type="EMBL" id="JAAZON010000202">
    <property type="protein sequence ID" value="NMC62470.1"/>
    <property type="molecule type" value="Genomic_DNA"/>
</dbReference>
<dbReference type="InterPro" id="IPR023214">
    <property type="entry name" value="HAD_sf"/>
</dbReference>
<evidence type="ECO:0000313" key="7">
    <source>
        <dbReference type="Proteomes" id="UP000524246"/>
    </source>
</evidence>
<reference evidence="6 7" key="1">
    <citation type="journal article" date="2020" name="Biotechnol. Biofuels">
        <title>New insights from the biogas microbiome by comprehensive genome-resolved metagenomics of nearly 1600 species originating from multiple anaerobic digesters.</title>
        <authorList>
            <person name="Campanaro S."/>
            <person name="Treu L."/>
            <person name="Rodriguez-R L.M."/>
            <person name="Kovalovszki A."/>
            <person name="Ziels R.M."/>
            <person name="Maus I."/>
            <person name="Zhu X."/>
            <person name="Kougias P.G."/>
            <person name="Basile A."/>
            <person name="Luo G."/>
            <person name="Schluter A."/>
            <person name="Konstantinidis K.T."/>
            <person name="Angelidaki I."/>
        </authorList>
    </citation>
    <scope>NUCLEOTIDE SEQUENCE [LARGE SCALE GENOMIC DNA]</scope>
    <source>
        <strain evidence="6">AS27yjCOA_65</strain>
    </source>
</reference>
<dbReference type="GO" id="GO:0046872">
    <property type="term" value="F:metal ion binding"/>
    <property type="evidence" value="ECO:0007669"/>
    <property type="project" value="UniProtKB-KW"/>
</dbReference>
<dbReference type="PRINTS" id="PR00413">
    <property type="entry name" value="HADHALOGNASE"/>
</dbReference>
<dbReference type="InterPro" id="IPR023198">
    <property type="entry name" value="PGP-like_dom2"/>
</dbReference>
<dbReference type="Pfam" id="PF00483">
    <property type="entry name" value="NTP_transferase"/>
    <property type="match status" value="1"/>
</dbReference>
<keyword evidence="3" id="KW-0479">Metal-binding</keyword>
<dbReference type="Pfam" id="PF13419">
    <property type="entry name" value="HAD_2"/>
    <property type="match status" value="1"/>
</dbReference>
<dbReference type="InterPro" id="IPR005835">
    <property type="entry name" value="NTP_transferase_dom"/>
</dbReference>
<evidence type="ECO:0000259" key="5">
    <source>
        <dbReference type="Pfam" id="PF00483"/>
    </source>
</evidence>
<gene>
    <name evidence="6" type="ORF">GYA55_04810</name>
</gene>
<organism evidence="6 7">
    <name type="scientific">SAR324 cluster bacterium</name>
    <dbReference type="NCBI Taxonomy" id="2024889"/>
    <lineage>
        <taxon>Bacteria</taxon>
        <taxon>Deltaproteobacteria</taxon>
        <taxon>SAR324 cluster</taxon>
    </lineage>
</organism>
<dbReference type="InterPro" id="IPR051600">
    <property type="entry name" value="Beta-PGM-like"/>
</dbReference>
<comment type="cofactor">
    <cofactor evidence="1">
        <name>Mg(2+)</name>
        <dbReference type="ChEBI" id="CHEBI:18420"/>
    </cofactor>
</comment>
<accession>A0A7X9IJB9</accession>
<dbReference type="PANTHER" id="PTHR46193:SF9">
    <property type="entry name" value="HALOACID DEHALOGENASE-LIKE HYDROLASE DOMAIN-CONTAINING PROTEIN SGPP"/>
    <property type="match status" value="1"/>
</dbReference>
<dbReference type="Gene3D" id="3.90.550.10">
    <property type="entry name" value="Spore Coat Polysaccharide Biosynthesis Protein SpsA, Chain A"/>
    <property type="match status" value="1"/>
</dbReference>
<dbReference type="SFLD" id="SFLDS00003">
    <property type="entry name" value="Haloacid_Dehalogenase"/>
    <property type="match status" value="1"/>
</dbReference>
<dbReference type="SUPFAM" id="SSF56784">
    <property type="entry name" value="HAD-like"/>
    <property type="match status" value="1"/>
</dbReference>
<dbReference type="Proteomes" id="UP000524246">
    <property type="component" value="Unassembled WGS sequence"/>
</dbReference>
<evidence type="ECO:0000256" key="3">
    <source>
        <dbReference type="ARBA" id="ARBA00022723"/>
    </source>
</evidence>
<comment type="similarity">
    <text evidence="2">Belongs to the HAD-like hydrolase superfamily. CbbY/CbbZ/Gph/YieH family.</text>
</comment>